<feature type="domain" description="Peptidase M16 N-terminal" evidence="8">
    <location>
        <begin position="26"/>
        <end position="158"/>
    </location>
</feature>
<organism evidence="12">
    <name type="scientific">Catovirus CTV1</name>
    <dbReference type="NCBI Taxonomy" id="1977631"/>
    <lineage>
        <taxon>Viruses</taxon>
        <taxon>Varidnaviria</taxon>
        <taxon>Bamfordvirae</taxon>
        <taxon>Nucleocytoviricota</taxon>
        <taxon>Megaviricetes</taxon>
        <taxon>Imitervirales</taxon>
        <taxon>Mimiviridae</taxon>
        <taxon>Klosneuvirinae</taxon>
        <taxon>Catovirus</taxon>
    </lineage>
</organism>
<keyword evidence="5" id="KW-0378">Hydrolase</keyword>
<feature type="domain" description="Coenzyme PQQ synthesis protein F-like C-terminal lobe" evidence="11">
    <location>
        <begin position="756"/>
        <end position="847"/>
    </location>
</feature>
<evidence type="ECO:0000313" key="12">
    <source>
        <dbReference type="EMBL" id="ARF09202.1"/>
    </source>
</evidence>
<evidence type="ECO:0000256" key="3">
    <source>
        <dbReference type="ARBA" id="ARBA00022670"/>
    </source>
</evidence>
<dbReference type="Pfam" id="PF22456">
    <property type="entry name" value="PqqF-like_C_4"/>
    <property type="match status" value="1"/>
</dbReference>
<evidence type="ECO:0000256" key="5">
    <source>
        <dbReference type="ARBA" id="ARBA00022801"/>
    </source>
</evidence>
<accession>A0A1V0SBX2</accession>
<keyword evidence="7" id="KW-0482">Metalloprotease</keyword>
<name>A0A1V0SBX2_9VIRU</name>
<keyword evidence="4" id="KW-0479">Metal-binding</keyword>
<dbReference type="InterPro" id="IPR032632">
    <property type="entry name" value="Peptidase_M16_M"/>
</dbReference>
<evidence type="ECO:0000259" key="11">
    <source>
        <dbReference type="Pfam" id="PF22456"/>
    </source>
</evidence>
<proteinExistence type="inferred from homology"/>
<evidence type="ECO:0000259" key="10">
    <source>
        <dbReference type="Pfam" id="PF16187"/>
    </source>
</evidence>
<evidence type="ECO:0000256" key="2">
    <source>
        <dbReference type="ARBA" id="ARBA00007261"/>
    </source>
</evidence>
<dbReference type="Pfam" id="PF05193">
    <property type="entry name" value="Peptidase_M16_C"/>
    <property type="match status" value="1"/>
</dbReference>
<dbReference type="EMBL" id="KY684084">
    <property type="protein sequence ID" value="ARF09202.1"/>
    <property type="molecule type" value="Genomic_DNA"/>
</dbReference>
<dbReference type="GO" id="GO:0004222">
    <property type="term" value="F:metalloendopeptidase activity"/>
    <property type="evidence" value="ECO:0007669"/>
    <property type="project" value="UniProtKB-ARBA"/>
</dbReference>
<dbReference type="PANTHER" id="PTHR43690:SF18">
    <property type="entry name" value="INSULIN-DEGRADING ENZYME-RELATED"/>
    <property type="match status" value="1"/>
</dbReference>
<evidence type="ECO:0000256" key="6">
    <source>
        <dbReference type="ARBA" id="ARBA00022833"/>
    </source>
</evidence>
<evidence type="ECO:0000259" key="9">
    <source>
        <dbReference type="Pfam" id="PF05193"/>
    </source>
</evidence>
<feature type="domain" description="Peptidase M16 middle/third" evidence="10">
    <location>
        <begin position="372"/>
        <end position="649"/>
    </location>
</feature>
<reference evidence="12" key="1">
    <citation type="journal article" date="2017" name="Science">
        <title>Giant viruses with an expanded complement of translation system components.</title>
        <authorList>
            <person name="Schulz F."/>
            <person name="Yutin N."/>
            <person name="Ivanova N.N."/>
            <person name="Ortega D.R."/>
            <person name="Lee T.K."/>
            <person name="Vierheilig J."/>
            <person name="Daims H."/>
            <person name="Horn M."/>
            <person name="Wagner M."/>
            <person name="Jensen G.J."/>
            <person name="Kyrpides N.C."/>
            <person name="Koonin E.V."/>
            <person name="Woyke T."/>
        </authorList>
    </citation>
    <scope>NUCLEOTIDE SEQUENCE</scope>
    <source>
        <strain evidence="12">CTV1</strain>
    </source>
</reference>
<dbReference type="PANTHER" id="PTHR43690">
    <property type="entry name" value="NARDILYSIN"/>
    <property type="match status" value="1"/>
</dbReference>
<dbReference type="FunFam" id="3.30.830.10:FF:000012">
    <property type="entry name" value="Protease 3"/>
    <property type="match status" value="1"/>
</dbReference>
<protein>
    <submittedName>
        <fullName evidence="12">Zn-dependent peptidase</fullName>
    </submittedName>
</protein>
<dbReference type="GO" id="GO:0006508">
    <property type="term" value="P:proteolysis"/>
    <property type="evidence" value="ECO:0007669"/>
    <property type="project" value="UniProtKB-KW"/>
</dbReference>
<dbReference type="InterPro" id="IPR007863">
    <property type="entry name" value="Peptidase_M16_C"/>
</dbReference>
<dbReference type="InterPro" id="IPR011765">
    <property type="entry name" value="Pept_M16_N"/>
</dbReference>
<evidence type="ECO:0000256" key="4">
    <source>
        <dbReference type="ARBA" id="ARBA00022723"/>
    </source>
</evidence>
<evidence type="ECO:0000256" key="7">
    <source>
        <dbReference type="ARBA" id="ARBA00023049"/>
    </source>
</evidence>
<sequence length="910" mass="107148">MSNSIIKSPIDHRNYKHCILDNGIQVLGISDKKSSLSHVTLTVAVGSFDDGEIEGISHALEHMIFLGTRKYPDENYFFDYISKNGGQTNAYTDNDHTSYYFSVETMALEKAIDIFSNFFIDPLFDEKLIKNELKSVDSEHKKNIVSDDWRSLQLLKTISNKNTPFCKFTGGSKKTLDIPDIHKKIKKFYEDKYSSNNMKIVISSDCSIDFLCNITNVFFGKIKKKIVYIPRYFSSPLNTPKYLQVVPVNLYRKLQICWHLPFDLNHINIKPTTYISHILNYQSEQTLIHYLKKHGFISNFICGNLEKIGNNTIFMIEFDMTIKGENNVSVIFNSVNDYIDLIKKTFRDNVRKMKQIYNELKTSSWQSFVYDNRDDDNFTNNIAKLWSKYNIPVKQLLMSEYHFMNFDENVKHIIEDYLNYFNNENVVVIHSSPKFKGKTSKIEKWYGGHYNEYQNLSKIQKNTIKTKLLLPRKNKFICNNIQTINNFDKSNEYPTEIYNSDGLRIFHYFDDINKLIPKTVLYVYIKFPKVLDNIINYLIFKIYFAHIKLKLNDLLYEAEVAGYNTEITSHRNNIIIKIFGFNTYFSKVVEIIVNRIIDNTINRENFNKIKERLCLELEDWNNRDNLDVMSDVINFGMDDKTFPVQKQLQDIKKITKKNYDYLIDKVMEKSTIVCYLHGNILNYEALSVGIKFKKIIKEFYEINIKNLVITNNNTNNFINIKRNHNIVPLVIYCCNIDHIRPGFTEDWSLKISCIKLLDICINNKFYHELRTKQQLGYIVHAMSNKIGDIMIPYYQFNFIVQSDNDSNKVIDSIKNFLADFYVKLRNMSKNEFNNYKISLINKLHEKEFVMDIMANNKFYNIISTDQVFNEKEVIIATLNNLNLDDFVNFYRKFIYGSTNNNSSVFLLTKN</sequence>
<gene>
    <name evidence="12" type="ORF">Catovirus_2_151</name>
</gene>
<comment type="cofactor">
    <cofactor evidence="1">
        <name>Zn(2+)</name>
        <dbReference type="ChEBI" id="CHEBI:29105"/>
    </cofactor>
</comment>
<dbReference type="InterPro" id="IPR050626">
    <property type="entry name" value="Peptidase_M16"/>
</dbReference>
<evidence type="ECO:0000259" key="8">
    <source>
        <dbReference type="Pfam" id="PF00675"/>
    </source>
</evidence>
<comment type="similarity">
    <text evidence="2">Belongs to the peptidase M16 family.</text>
</comment>
<dbReference type="Gene3D" id="3.30.830.10">
    <property type="entry name" value="Metalloenzyme, LuxS/M16 peptidase-like"/>
    <property type="match status" value="4"/>
</dbReference>
<dbReference type="GO" id="GO:0046872">
    <property type="term" value="F:metal ion binding"/>
    <property type="evidence" value="ECO:0007669"/>
    <property type="project" value="UniProtKB-KW"/>
</dbReference>
<dbReference type="Pfam" id="PF16187">
    <property type="entry name" value="Peptidase_M16_M"/>
    <property type="match status" value="1"/>
</dbReference>
<keyword evidence="3" id="KW-0645">Protease</keyword>
<feature type="domain" description="Peptidase M16 C-terminal" evidence="9">
    <location>
        <begin position="183"/>
        <end position="345"/>
    </location>
</feature>
<dbReference type="InterPro" id="IPR011249">
    <property type="entry name" value="Metalloenz_LuxS/M16"/>
</dbReference>
<keyword evidence="6" id="KW-0862">Zinc</keyword>
<evidence type="ECO:0000256" key="1">
    <source>
        <dbReference type="ARBA" id="ARBA00001947"/>
    </source>
</evidence>
<dbReference type="InterPro" id="IPR054734">
    <property type="entry name" value="PqqF-like_C_4"/>
</dbReference>
<dbReference type="SUPFAM" id="SSF63411">
    <property type="entry name" value="LuxS/MPP-like metallohydrolase"/>
    <property type="match status" value="4"/>
</dbReference>
<dbReference type="Pfam" id="PF00675">
    <property type="entry name" value="Peptidase_M16"/>
    <property type="match status" value="1"/>
</dbReference>